<comment type="similarity">
    <text evidence="1">Belongs to the UPF0213 family.</text>
</comment>
<dbReference type="InterPro" id="IPR050190">
    <property type="entry name" value="UPF0213_domain"/>
</dbReference>
<dbReference type="EMBL" id="ACWF01000003">
    <property type="protein sequence ID" value="EHL79712.1"/>
    <property type="molecule type" value="Genomic_DNA"/>
</dbReference>
<evidence type="ECO:0000313" key="3">
    <source>
        <dbReference type="EMBL" id="EHL79712.1"/>
    </source>
</evidence>
<evidence type="ECO:0000256" key="1">
    <source>
        <dbReference type="ARBA" id="ARBA00007435"/>
    </source>
</evidence>
<dbReference type="CDD" id="cd10456">
    <property type="entry name" value="GIY-YIG_UPF0213"/>
    <property type="match status" value="1"/>
</dbReference>
<dbReference type="SUPFAM" id="SSF82771">
    <property type="entry name" value="GIY-YIG endonuclease"/>
    <property type="match status" value="1"/>
</dbReference>
<dbReference type="InterPro" id="IPR000305">
    <property type="entry name" value="GIY-YIG_endonuc"/>
</dbReference>
<dbReference type="Proteomes" id="UP000011747">
    <property type="component" value="Unassembled WGS sequence"/>
</dbReference>
<proteinExistence type="inferred from homology"/>
<accession>G9QGP9</accession>
<dbReference type="AlphaFoldDB" id="G9QGP9"/>
<protein>
    <recommendedName>
        <fullName evidence="2">GIY-YIG domain-containing protein</fullName>
    </recommendedName>
</protein>
<evidence type="ECO:0000313" key="4">
    <source>
        <dbReference type="Proteomes" id="UP000011747"/>
    </source>
</evidence>
<keyword evidence="4" id="KW-1185">Reference proteome</keyword>
<dbReference type="PANTHER" id="PTHR34477:SF1">
    <property type="entry name" value="UPF0213 PROTEIN YHBQ"/>
    <property type="match status" value="1"/>
</dbReference>
<dbReference type="PANTHER" id="PTHR34477">
    <property type="entry name" value="UPF0213 PROTEIN YHBQ"/>
    <property type="match status" value="1"/>
</dbReference>
<feature type="domain" description="GIY-YIG" evidence="2">
    <location>
        <begin position="5"/>
        <end position="80"/>
    </location>
</feature>
<dbReference type="PATRIC" id="fig|665952.3.peg.66"/>
<name>G9QGP9_9BACI</name>
<evidence type="ECO:0000259" key="2">
    <source>
        <dbReference type="PROSITE" id="PS50164"/>
    </source>
</evidence>
<organism evidence="3 4">
    <name type="scientific">Bacillus smithii 7_3_47FAA</name>
    <dbReference type="NCBI Taxonomy" id="665952"/>
    <lineage>
        <taxon>Bacteria</taxon>
        <taxon>Bacillati</taxon>
        <taxon>Bacillota</taxon>
        <taxon>Bacilli</taxon>
        <taxon>Bacillales</taxon>
        <taxon>Bacillaceae</taxon>
        <taxon>Bacillus</taxon>
    </lineage>
</organism>
<dbReference type="InterPro" id="IPR035901">
    <property type="entry name" value="GIY-YIG_endonuc_sf"/>
</dbReference>
<comment type="caution">
    <text evidence="3">The sequence shown here is derived from an EMBL/GenBank/DDBJ whole genome shotgun (WGS) entry which is preliminary data.</text>
</comment>
<gene>
    <name evidence="3" type="ORF">HMPREF1015_02813</name>
</gene>
<dbReference type="PROSITE" id="PS50164">
    <property type="entry name" value="GIY_YIG"/>
    <property type="match status" value="1"/>
</dbReference>
<dbReference type="Pfam" id="PF01541">
    <property type="entry name" value="GIY-YIG"/>
    <property type="match status" value="1"/>
</dbReference>
<reference evidence="3 4" key="1">
    <citation type="submission" date="2011-09" db="EMBL/GenBank/DDBJ databases">
        <title>The Genome Sequence of Bacillus smithii 7_3_47FAA.</title>
        <authorList>
            <consortium name="The Broad Institute Genome Sequencing Platform"/>
            <person name="Earl A."/>
            <person name="Ward D."/>
            <person name="Feldgarden M."/>
            <person name="Gevers D."/>
            <person name="Daigneault M."/>
            <person name="Strauss J."/>
            <person name="Allen-Vercoe E."/>
            <person name="Young S.K."/>
            <person name="Zeng Q."/>
            <person name="Gargeya S."/>
            <person name="Fitzgerald M."/>
            <person name="Haas B."/>
            <person name="Abouelleil A."/>
            <person name="Alvarado L."/>
            <person name="Arachchi H.M."/>
            <person name="Berlin A."/>
            <person name="Brown A."/>
            <person name="Chapman S.B."/>
            <person name="Chen Z."/>
            <person name="Dunbar C."/>
            <person name="Freedman E."/>
            <person name="Gearin G."/>
            <person name="Goldberg J."/>
            <person name="Griggs A."/>
            <person name="Gujja S."/>
            <person name="Heiman D."/>
            <person name="Howarth C."/>
            <person name="Larson L."/>
            <person name="Lui A."/>
            <person name="MacDonald P.J.P."/>
            <person name="Montmayeur A."/>
            <person name="Murphy C."/>
            <person name="Neiman D."/>
            <person name="Pearson M."/>
            <person name="Priest M."/>
            <person name="Roberts A."/>
            <person name="Saif S."/>
            <person name="Shea T."/>
            <person name="Shenoy N."/>
            <person name="Sisk P."/>
            <person name="Stolte C."/>
            <person name="Sykes S."/>
            <person name="Wortman J."/>
            <person name="Nusbaum C."/>
            <person name="Birren B."/>
        </authorList>
    </citation>
    <scope>NUCLEOTIDE SEQUENCE [LARGE SCALE GENOMIC DNA]</scope>
    <source>
        <strain evidence="3 4">7_3_47FAA</strain>
    </source>
</reference>
<dbReference type="Gene3D" id="3.40.1440.10">
    <property type="entry name" value="GIY-YIG endonuclease"/>
    <property type="match status" value="1"/>
</dbReference>
<dbReference type="RefSeq" id="WP_003352331.1">
    <property type="nucleotide sequence ID" value="NZ_JH414739.1"/>
</dbReference>
<dbReference type="HOGENOM" id="CLU_135650_0_3_9"/>
<dbReference type="SMART" id="SM00465">
    <property type="entry name" value="GIYc"/>
    <property type="match status" value="1"/>
</dbReference>
<sequence>MEKASEHYFYVLKSGDGSFYGGYTTDVQRRVRQHNDGKGAKYTRSKGPVKLIYTEAFETKGEALRAEYRFKKLTRKQKEKFLGLAGDRDDQ</sequence>